<protein>
    <submittedName>
        <fullName evidence="1">Uncharacterized protein</fullName>
    </submittedName>
</protein>
<reference evidence="2" key="1">
    <citation type="journal article" date="2015" name="Nat. Genet.">
        <title>The genome and transcriptome of the zoonotic hookworm Ancylostoma ceylanicum identify infection-specific gene families.</title>
        <authorList>
            <person name="Schwarz E.M."/>
            <person name="Hu Y."/>
            <person name="Antoshechkin I."/>
            <person name="Miller M.M."/>
            <person name="Sternberg P.W."/>
            <person name="Aroian R.V."/>
        </authorList>
    </citation>
    <scope>NUCLEOTIDE SEQUENCE</scope>
    <source>
        <strain evidence="2">HY135</strain>
    </source>
</reference>
<name>A0A016TU00_9BILA</name>
<sequence>MYSAQWIPSFKGSFIQGSPRHSAQWTISLTGIYPFPFVFIHSAIQYNSSIYVRDYSLAQVWCLGESQHKMKKH</sequence>
<proteinExistence type="predicted"/>
<evidence type="ECO:0000313" key="2">
    <source>
        <dbReference type="Proteomes" id="UP000024635"/>
    </source>
</evidence>
<dbReference type="AlphaFoldDB" id="A0A016TU00"/>
<dbReference type="Proteomes" id="UP000024635">
    <property type="component" value="Unassembled WGS sequence"/>
</dbReference>
<organism evidence="1 2">
    <name type="scientific">Ancylostoma ceylanicum</name>
    <dbReference type="NCBI Taxonomy" id="53326"/>
    <lineage>
        <taxon>Eukaryota</taxon>
        <taxon>Metazoa</taxon>
        <taxon>Ecdysozoa</taxon>
        <taxon>Nematoda</taxon>
        <taxon>Chromadorea</taxon>
        <taxon>Rhabditida</taxon>
        <taxon>Rhabditina</taxon>
        <taxon>Rhabditomorpha</taxon>
        <taxon>Strongyloidea</taxon>
        <taxon>Ancylostomatidae</taxon>
        <taxon>Ancylostomatinae</taxon>
        <taxon>Ancylostoma</taxon>
    </lineage>
</organism>
<evidence type="ECO:0000313" key="1">
    <source>
        <dbReference type="EMBL" id="EYC06077.1"/>
    </source>
</evidence>
<accession>A0A016TU00</accession>
<dbReference type="EMBL" id="JARK01001414">
    <property type="protein sequence ID" value="EYC06077.1"/>
    <property type="molecule type" value="Genomic_DNA"/>
</dbReference>
<keyword evidence="2" id="KW-1185">Reference proteome</keyword>
<comment type="caution">
    <text evidence="1">The sequence shown here is derived from an EMBL/GenBank/DDBJ whole genome shotgun (WGS) entry which is preliminary data.</text>
</comment>
<gene>
    <name evidence="1" type="primary">Acey_s0078.g1180</name>
    <name evidence="1" type="ORF">Y032_0078g1180</name>
</gene>